<evidence type="ECO:0000256" key="3">
    <source>
        <dbReference type="ARBA" id="ARBA00022475"/>
    </source>
</evidence>
<dbReference type="InterPro" id="IPR018270">
    <property type="entry name" value="C_nuclsd_transpt_met_bac"/>
</dbReference>
<evidence type="ECO:0000259" key="9">
    <source>
        <dbReference type="Pfam" id="PF01773"/>
    </source>
</evidence>
<evidence type="ECO:0000256" key="7">
    <source>
        <dbReference type="RuleBase" id="RU362018"/>
    </source>
</evidence>
<dbReference type="PANTHER" id="PTHR10590:SF22">
    <property type="entry name" value="SODIUM_NUCLEOSIDE COTRANSPORTER"/>
    <property type="match status" value="1"/>
</dbReference>
<feature type="transmembrane region" description="Helical" evidence="7">
    <location>
        <begin position="475"/>
        <end position="497"/>
    </location>
</feature>
<dbReference type="PANTHER" id="PTHR10590">
    <property type="entry name" value="SODIUM/NUCLEOSIDE COTRANSPORTER"/>
    <property type="match status" value="1"/>
</dbReference>
<dbReference type="Pfam" id="PF01773">
    <property type="entry name" value="Nucleos_tra2_N"/>
    <property type="match status" value="1"/>
</dbReference>
<feature type="transmembrane region" description="Helical" evidence="7">
    <location>
        <begin position="159"/>
        <end position="181"/>
    </location>
</feature>
<reference evidence="12" key="1">
    <citation type="submission" date="2022-02" db="EMBL/GenBank/DDBJ databases">
        <title>Atlantic sturgeon de novo genome assembly.</title>
        <authorList>
            <person name="Stock M."/>
            <person name="Klopp C."/>
            <person name="Guiguen Y."/>
            <person name="Cabau C."/>
            <person name="Parinello H."/>
            <person name="Santidrian Yebra-Pimentel E."/>
            <person name="Kuhl H."/>
            <person name="Dirks R.P."/>
            <person name="Guessner J."/>
            <person name="Wuertz S."/>
            <person name="Du K."/>
            <person name="Schartl M."/>
        </authorList>
    </citation>
    <scope>NUCLEOTIDE SEQUENCE</scope>
    <source>
        <strain evidence="12">STURGEONOMICS-FGT-2020</strain>
        <tissue evidence="12">Whole blood</tissue>
    </source>
</reference>
<comment type="subcellular location">
    <subcellularLocation>
        <location evidence="1">Cell membrane</location>
        <topology evidence="1">Multi-pass membrane protein</topology>
    </subcellularLocation>
</comment>
<proteinExistence type="inferred from homology"/>
<evidence type="ECO:0000256" key="6">
    <source>
        <dbReference type="ARBA" id="ARBA00023136"/>
    </source>
</evidence>
<gene>
    <name evidence="12" type="primary">SLC28A1</name>
    <name evidence="12" type="ORF">AOXY_G24434</name>
</gene>
<accession>A0AAD8FYV3</accession>
<evidence type="ECO:0000256" key="8">
    <source>
        <dbReference type="SAM" id="MobiDB-lite"/>
    </source>
</evidence>
<keyword evidence="6 7" id="KW-0472">Membrane</keyword>
<organism evidence="12 13">
    <name type="scientific">Acipenser oxyrinchus oxyrinchus</name>
    <dbReference type="NCBI Taxonomy" id="40147"/>
    <lineage>
        <taxon>Eukaryota</taxon>
        <taxon>Metazoa</taxon>
        <taxon>Chordata</taxon>
        <taxon>Craniata</taxon>
        <taxon>Vertebrata</taxon>
        <taxon>Euteleostomi</taxon>
        <taxon>Actinopterygii</taxon>
        <taxon>Chondrostei</taxon>
        <taxon>Acipenseriformes</taxon>
        <taxon>Acipenseridae</taxon>
        <taxon>Acipenser</taxon>
    </lineage>
</organism>
<evidence type="ECO:0000313" key="12">
    <source>
        <dbReference type="EMBL" id="KAK1158179.1"/>
    </source>
</evidence>
<feature type="transmembrane region" description="Helical" evidence="7">
    <location>
        <begin position="389"/>
        <end position="411"/>
    </location>
</feature>
<keyword evidence="4 7" id="KW-0812">Transmembrane</keyword>
<dbReference type="GO" id="GO:0005415">
    <property type="term" value="F:nucleoside:sodium symporter activity"/>
    <property type="evidence" value="ECO:0007669"/>
    <property type="project" value="TreeGrafter"/>
</dbReference>
<feature type="transmembrane region" description="Helical" evidence="7">
    <location>
        <begin position="620"/>
        <end position="643"/>
    </location>
</feature>
<dbReference type="InterPro" id="IPR008276">
    <property type="entry name" value="C_nuclsd_transpt"/>
</dbReference>
<feature type="transmembrane region" description="Helical" evidence="7">
    <location>
        <begin position="253"/>
        <end position="273"/>
    </location>
</feature>
<feature type="compositionally biased region" description="Polar residues" evidence="8">
    <location>
        <begin position="59"/>
        <end position="69"/>
    </location>
</feature>
<dbReference type="Pfam" id="PF07662">
    <property type="entry name" value="Nucleos_tra2_C"/>
    <property type="match status" value="1"/>
</dbReference>
<dbReference type="AlphaFoldDB" id="A0AAD8FYV3"/>
<evidence type="ECO:0000256" key="4">
    <source>
        <dbReference type="ARBA" id="ARBA00022692"/>
    </source>
</evidence>
<evidence type="ECO:0000313" key="13">
    <source>
        <dbReference type="Proteomes" id="UP001230051"/>
    </source>
</evidence>
<dbReference type="NCBIfam" id="TIGR00804">
    <property type="entry name" value="nupC"/>
    <property type="match status" value="1"/>
</dbReference>
<evidence type="ECO:0000256" key="2">
    <source>
        <dbReference type="ARBA" id="ARBA00009033"/>
    </source>
</evidence>
<dbReference type="InterPro" id="IPR011642">
    <property type="entry name" value="Gate_dom"/>
</dbReference>
<dbReference type="Pfam" id="PF07670">
    <property type="entry name" value="Gate"/>
    <property type="match status" value="1"/>
</dbReference>
<keyword evidence="5 7" id="KW-1133">Transmembrane helix</keyword>
<feature type="region of interest" description="Disordered" evidence="8">
    <location>
        <begin position="36"/>
        <end position="79"/>
    </location>
</feature>
<feature type="transmembrane region" description="Helical" evidence="7">
    <location>
        <begin position="227"/>
        <end position="246"/>
    </location>
</feature>
<dbReference type="EMBL" id="JAGXEW010000025">
    <property type="protein sequence ID" value="KAK1158179.1"/>
    <property type="molecule type" value="Genomic_DNA"/>
</dbReference>
<keyword evidence="13" id="KW-1185">Reference proteome</keyword>
<keyword evidence="7" id="KW-0813">Transport</keyword>
<dbReference type="Proteomes" id="UP001230051">
    <property type="component" value="Unassembled WGS sequence"/>
</dbReference>
<protein>
    <recommendedName>
        <fullName evidence="7">Sodium/nucleoside cotransporter</fullName>
    </recommendedName>
</protein>
<name>A0AAD8FYV3_ACIOX</name>
<evidence type="ECO:0000256" key="5">
    <source>
        <dbReference type="ARBA" id="ARBA00022989"/>
    </source>
</evidence>
<keyword evidence="3" id="KW-1003">Cell membrane</keyword>
<sequence>MSGLDSQLPEKWIVSVLLTPSANKGLAMEELKTTSFNNTGGSGKDNPGFEKEDGIVDNGMNQPPANASPSFVRANNGRGRGIENTGFDKEDEFVVNGMNKHPAHGRSSFVRKIAQPFTRAKGFCQAHSKVIKTIGAVVLLAGYLGFFIAACVLDFHRALALMVITAVVAVFTGYELVNKFLGDRIIECFRPVRKCFKANMKWMKWVFILVILGLLVTWLVLDTSKRPEQLTSFGGVCMFIIILFLCSTKHSAVSWRAVFWGLGLQFALGLFIIRTDPGFEAFNWLGKQMQIFLDYTKAGSGFVFGEALITQAFAFQALPIVIFFSCVMSVLYYVGVMQWLIIKIAWLMQVSMGTSPTESLSVAGNIFVGQTEAPLLIRPYLPEMTKSEIHAVMTGGFATIAGSVLGAYISFGIDASSLIAASVMAAPCALALSKLSYPETEETKFKNKDEIKIDSGEQQNILEAASNGASDSIGLVANIAANLIAFLAVLEFINAALRWLGGMVDYPELSFQLICSYIFMPVTYMMGISWEDSFLAAELIGTKLFLNEFVAYEKLSAFKSNRFNGLEEYINGQKQWVSMRTETICTFALCGFANFSSVGIMLGGLSSIAPSRKSDIANIVIRALLTGTCVSLVNASVAGILYVPDCVGFLADSHFNSTSPDLLMCCKELFGSTVILGNGTVSFDGIWSGADSKYFSGCCALYNNTVCTGL</sequence>
<comment type="similarity">
    <text evidence="2 7">Belongs to the concentrative nucleoside transporter (CNT) (TC 2.A.41) family.</text>
</comment>
<evidence type="ECO:0000256" key="1">
    <source>
        <dbReference type="ARBA" id="ARBA00004651"/>
    </source>
</evidence>
<feature type="domain" description="Concentrative nucleoside transporter N-terminal" evidence="9">
    <location>
        <begin position="235"/>
        <end position="306"/>
    </location>
</feature>
<dbReference type="GO" id="GO:0005886">
    <property type="term" value="C:plasma membrane"/>
    <property type="evidence" value="ECO:0007669"/>
    <property type="project" value="UniProtKB-SubCell"/>
</dbReference>
<evidence type="ECO:0000259" key="11">
    <source>
        <dbReference type="Pfam" id="PF07670"/>
    </source>
</evidence>
<dbReference type="InterPro" id="IPR011657">
    <property type="entry name" value="CNT_C_dom"/>
</dbReference>
<feature type="transmembrane region" description="Helical" evidence="7">
    <location>
        <begin position="586"/>
        <end position="608"/>
    </location>
</feature>
<evidence type="ECO:0000259" key="10">
    <source>
        <dbReference type="Pfam" id="PF07662"/>
    </source>
</evidence>
<comment type="caution">
    <text evidence="12">The sequence shown here is derived from an EMBL/GenBank/DDBJ whole genome shotgun (WGS) entry which is preliminary data.</text>
</comment>
<feature type="transmembrane region" description="Helical" evidence="7">
    <location>
        <begin position="313"/>
        <end position="334"/>
    </location>
</feature>
<feature type="transmembrane region" description="Helical" evidence="7">
    <location>
        <begin position="130"/>
        <end position="153"/>
    </location>
</feature>
<feature type="domain" description="Nucleoside transporter/FeoB GTPase Gate" evidence="11">
    <location>
        <begin position="315"/>
        <end position="412"/>
    </location>
</feature>
<feature type="transmembrane region" description="Helical" evidence="7">
    <location>
        <begin position="202"/>
        <end position="221"/>
    </location>
</feature>
<feature type="transmembrane region" description="Helical" evidence="7">
    <location>
        <begin position="509"/>
        <end position="530"/>
    </location>
</feature>
<feature type="domain" description="Concentrative nucleoside transporter C-terminal" evidence="10">
    <location>
        <begin position="418"/>
        <end position="639"/>
    </location>
</feature>
<dbReference type="InterPro" id="IPR002668">
    <property type="entry name" value="CNT_N_dom"/>
</dbReference>